<name>A0ABR6YZZ5_9FIRM</name>
<dbReference type="Pfam" id="PF25601">
    <property type="entry name" value="AAA_lid_14"/>
    <property type="match status" value="1"/>
</dbReference>
<evidence type="ECO:0000259" key="5">
    <source>
        <dbReference type="PROSITE" id="PS50045"/>
    </source>
</evidence>
<accession>A0ABR6YZZ5</accession>
<dbReference type="InterPro" id="IPR002078">
    <property type="entry name" value="Sigma_54_int"/>
</dbReference>
<comment type="caution">
    <text evidence="6">The sequence shown here is derived from an EMBL/GenBank/DDBJ whole genome shotgun (WGS) entry which is preliminary data.</text>
</comment>
<dbReference type="InterPro" id="IPR058031">
    <property type="entry name" value="AAA_lid_NorR"/>
</dbReference>
<dbReference type="InterPro" id="IPR009057">
    <property type="entry name" value="Homeodomain-like_sf"/>
</dbReference>
<dbReference type="InterPro" id="IPR015813">
    <property type="entry name" value="Pyrv/PenolPyrv_kinase-like_dom"/>
</dbReference>
<reference evidence="6 7" key="1">
    <citation type="journal article" date="2020" name="mSystems">
        <title>Defining Genomic and Predicted Metabolic Features of the Acetobacterium Genus.</title>
        <authorList>
            <person name="Ross D.E."/>
            <person name="Marshall C.W."/>
            <person name="Gulliver D."/>
            <person name="May H.D."/>
            <person name="Norman R.S."/>
        </authorList>
    </citation>
    <scope>NUCLEOTIDE SEQUENCE [LARGE SCALE GENOMIC DNA]</scope>
    <source>
        <strain evidence="6 7">DSM 4132</strain>
    </source>
</reference>
<dbReference type="Pfam" id="PF02954">
    <property type="entry name" value="HTH_8"/>
    <property type="match status" value="1"/>
</dbReference>
<dbReference type="PANTHER" id="PTHR32071">
    <property type="entry name" value="TRANSCRIPTIONAL REGULATORY PROTEIN"/>
    <property type="match status" value="1"/>
</dbReference>
<dbReference type="Pfam" id="PF09370">
    <property type="entry name" value="PEP_hydrolase"/>
    <property type="match status" value="1"/>
</dbReference>
<dbReference type="SUPFAM" id="SSF51621">
    <property type="entry name" value="Phosphoenolpyruvate/pyruvate domain"/>
    <property type="match status" value="1"/>
</dbReference>
<dbReference type="PRINTS" id="PR01590">
    <property type="entry name" value="HTHFIS"/>
</dbReference>
<evidence type="ECO:0000256" key="1">
    <source>
        <dbReference type="ARBA" id="ARBA00022741"/>
    </source>
</evidence>
<dbReference type="Gene3D" id="1.10.8.60">
    <property type="match status" value="1"/>
</dbReference>
<dbReference type="InterPro" id="IPR025944">
    <property type="entry name" value="Sigma_54_int_dom_CS"/>
</dbReference>
<dbReference type="SMART" id="SM00382">
    <property type="entry name" value="AAA"/>
    <property type="match status" value="1"/>
</dbReference>
<dbReference type="SUPFAM" id="SSF46689">
    <property type="entry name" value="Homeodomain-like"/>
    <property type="match status" value="1"/>
</dbReference>
<dbReference type="Gene3D" id="3.40.50.300">
    <property type="entry name" value="P-loop containing nucleotide triphosphate hydrolases"/>
    <property type="match status" value="1"/>
</dbReference>
<dbReference type="PROSITE" id="PS00688">
    <property type="entry name" value="SIGMA54_INTERACT_3"/>
    <property type="match status" value="1"/>
</dbReference>
<dbReference type="InterPro" id="IPR027417">
    <property type="entry name" value="P-loop_NTPase"/>
</dbReference>
<gene>
    <name evidence="6" type="ORF">GH811_14420</name>
</gene>
<keyword evidence="7" id="KW-1185">Reference proteome</keyword>
<keyword evidence="3" id="KW-0805">Transcription regulation</keyword>
<sequence length="616" mass="69737">MKKKEAIEKMIQNSLKMNKPVIGVAVGSGLFAKQAVKGGADLLLALSAGRFRSAGIPSIGCMMPFANSNELVFDFSSREILPKLKDRAVICGINATDPNYSHEELIQKVRDLGFSGVNNFPTIGLVDGQFREWLEEKGLGYDQEIEFMEKAVAANLFTIAFVFDQDQARAMTRVGVDVICAHFGWTRGGEKSGKIFSTINECLEMTEAIFAAVDEINPRTYKMIYGGPINSPEDAYYFYKNSQTIGYIGGSSFERIPTELAISETTDKFKNYYKLKQENKHLKKELLKKRGFDEIVGQSLIMQDMYELINKVADKDVNVLIQGESGTGKELVAKALHFNSKRCLGPLIKVNCAALPPNLLESELFGHEKGAFTGADKRRLGKFELANHGTLFLDEIGEMDVDLQAKVLRIIQQQEFERVGGEKTIYVDVRIVCATNVDIKQAVADNRFREDLYYRLNVVEINTPPLRRHTEDIPLLCNRFLEEFKIKYQLEEKRLSPDAMAYLMECSWPGNVRELKHVLERAVILSEGKYIRRDDMVVEEMHQLKSPPKPQTHDQLGSELLTTSKEHLESTYILGVLKACQWNRTAAANRIGISRRTLYNKIIKFNLVREDQEVLE</sequence>
<dbReference type="PROSITE" id="PS50045">
    <property type="entry name" value="SIGMA54_INTERACT_4"/>
    <property type="match status" value="1"/>
</dbReference>
<dbReference type="InterPro" id="IPR025662">
    <property type="entry name" value="Sigma_54_int_dom_ATP-bd_1"/>
</dbReference>
<dbReference type="CDD" id="cd00009">
    <property type="entry name" value="AAA"/>
    <property type="match status" value="1"/>
</dbReference>
<dbReference type="Gene3D" id="3.20.20.70">
    <property type="entry name" value="Aldolase class I"/>
    <property type="match status" value="1"/>
</dbReference>
<proteinExistence type="predicted"/>
<dbReference type="Gene3D" id="1.10.10.60">
    <property type="entry name" value="Homeodomain-like"/>
    <property type="match status" value="1"/>
</dbReference>
<dbReference type="SUPFAM" id="SSF52540">
    <property type="entry name" value="P-loop containing nucleoside triphosphate hydrolases"/>
    <property type="match status" value="1"/>
</dbReference>
<keyword evidence="2" id="KW-0067">ATP-binding</keyword>
<dbReference type="EMBL" id="WJBE01000016">
    <property type="protein sequence ID" value="MBC3900807.1"/>
    <property type="molecule type" value="Genomic_DNA"/>
</dbReference>
<evidence type="ECO:0000256" key="3">
    <source>
        <dbReference type="ARBA" id="ARBA00023015"/>
    </source>
</evidence>
<keyword evidence="1" id="KW-0547">Nucleotide-binding</keyword>
<feature type="domain" description="Sigma-54 factor interaction" evidence="5">
    <location>
        <begin position="295"/>
        <end position="524"/>
    </location>
</feature>
<keyword evidence="4" id="KW-0804">Transcription</keyword>
<evidence type="ECO:0000313" key="7">
    <source>
        <dbReference type="Proteomes" id="UP000622405"/>
    </source>
</evidence>
<dbReference type="Pfam" id="PF00158">
    <property type="entry name" value="Sigma54_activat"/>
    <property type="match status" value="1"/>
</dbReference>
<dbReference type="InterPro" id="IPR002197">
    <property type="entry name" value="HTH_Fis"/>
</dbReference>
<evidence type="ECO:0000256" key="4">
    <source>
        <dbReference type="ARBA" id="ARBA00023163"/>
    </source>
</evidence>
<protein>
    <submittedName>
        <fullName evidence="6">AAA family ATPase</fullName>
    </submittedName>
</protein>
<evidence type="ECO:0000256" key="2">
    <source>
        <dbReference type="ARBA" id="ARBA00022840"/>
    </source>
</evidence>
<evidence type="ECO:0000313" key="6">
    <source>
        <dbReference type="EMBL" id="MBC3900807.1"/>
    </source>
</evidence>
<dbReference type="InterPro" id="IPR009215">
    <property type="entry name" value="TIM-br_IGPS-like"/>
</dbReference>
<dbReference type="Proteomes" id="UP000622405">
    <property type="component" value="Unassembled WGS sequence"/>
</dbReference>
<dbReference type="InterPro" id="IPR013785">
    <property type="entry name" value="Aldolase_TIM"/>
</dbReference>
<dbReference type="InterPro" id="IPR003593">
    <property type="entry name" value="AAA+_ATPase"/>
</dbReference>
<organism evidence="6 7">
    <name type="scientific">Acetobacterium malicum</name>
    <dbReference type="NCBI Taxonomy" id="52692"/>
    <lineage>
        <taxon>Bacteria</taxon>
        <taxon>Bacillati</taxon>
        <taxon>Bacillota</taxon>
        <taxon>Clostridia</taxon>
        <taxon>Eubacteriales</taxon>
        <taxon>Eubacteriaceae</taxon>
        <taxon>Acetobacterium</taxon>
    </lineage>
</organism>
<dbReference type="RefSeq" id="WP_186894962.1">
    <property type="nucleotide sequence ID" value="NZ_WJBE01000016.1"/>
</dbReference>
<dbReference type="PROSITE" id="PS00675">
    <property type="entry name" value="SIGMA54_INTERACT_1"/>
    <property type="match status" value="1"/>
</dbReference>